<dbReference type="Proteomes" id="UP001501475">
    <property type="component" value="Unassembled WGS sequence"/>
</dbReference>
<name>A0ABN2L3Q4_9MICO</name>
<dbReference type="Pfam" id="PF06114">
    <property type="entry name" value="Peptidase_M78"/>
    <property type="match status" value="1"/>
</dbReference>
<evidence type="ECO:0000313" key="3">
    <source>
        <dbReference type="Proteomes" id="UP001501475"/>
    </source>
</evidence>
<dbReference type="PANTHER" id="PTHR43236:SF2">
    <property type="entry name" value="BLL0069 PROTEIN"/>
    <property type="match status" value="1"/>
</dbReference>
<dbReference type="EMBL" id="BAAAPN010000087">
    <property type="protein sequence ID" value="GAA1771618.1"/>
    <property type="molecule type" value="Genomic_DNA"/>
</dbReference>
<dbReference type="InterPro" id="IPR010359">
    <property type="entry name" value="IrrE_HExxH"/>
</dbReference>
<sequence length="218" mass="24887">MNKQSTTDEPMRRSTLTTLRRLVPNRNLTFSEALRVAELQASRLRELLDVRGEALPEEAISELPRIRVVRRVLPTSGMSYWNGQEWVIALNFREPEARQRFTLLHEYKHILDHGSLERLYTGSRSADTAKQAEQAADYFAGCALMPKLLVKRAWGNRRQSPEALAQLFDVSPRAAEVRLAQLGLTEPMARCAPPARSQRSANRYFRLSTWPSPEWSAA</sequence>
<dbReference type="Gene3D" id="1.10.10.2910">
    <property type="match status" value="1"/>
</dbReference>
<dbReference type="InterPro" id="IPR052345">
    <property type="entry name" value="Rad_response_metalloprotease"/>
</dbReference>
<protein>
    <recommendedName>
        <fullName evidence="1">IrrE N-terminal-like domain-containing protein</fullName>
    </recommendedName>
</protein>
<evidence type="ECO:0000259" key="1">
    <source>
        <dbReference type="Pfam" id="PF06114"/>
    </source>
</evidence>
<keyword evidence="3" id="KW-1185">Reference proteome</keyword>
<evidence type="ECO:0000313" key="2">
    <source>
        <dbReference type="EMBL" id="GAA1771618.1"/>
    </source>
</evidence>
<dbReference type="RefSeq" id="WP_344067933.1">
    <property type="nucleotide sequence ID" value="NZ_BAAAPN010000087.1"/>
</dbReference>
<feature type="domain" description="IrrE N-terminal-like" evidence="1">
    <location>
        <begin position="75"/>
        <end position="179"/>
    </location>
</feature>
<proteinExistence type="predicted"/>
<comment type="caution">
    <text evidence="2">The sequence shown here is derived from an EMBL/GenBank/DDBJ whole genome shotgun (WGS) entry which is preliminary data.</text>
</comment>
<organism evidence="2 3">
    <name type="scientific">Nostocoides vanveenii</name>
    <dbReference type="NCBI Taxonomy" id="330835"/>
    <lineage>
        <taxon>Bacteria</taxon>
        <taxon>Bacillati</taxon>
        <taxon>Actinomycetota</taxon>
        <taxon>Actinomycetes</taxon>
        <taxon>Micrococcales</taxon>
        <taxon>Intrasporangiaceae</taxon>
        <taxon>Nostocoides</taxon>
    </lineage>
</organism>
<gene>
    <name evidence="2" type="ORF">GCM10009810_31580</name>
</gene>
<reference evidence="2 3" key="1">
    <citation type="journal article" date="2019" name="Int. J. Syst. Evol. Microbiol.">
        <title>The Global Catalogue of Microorganisms (GCM) 10K type strain sequencing project: providing services to taxonomists for standard genome sequencing and annotation.</title>
        <authorList>
            <consortium name="The Broad Institute Genomics Platform"/>
            <consortium name="The Broad Institute Genome Sequencing Center for Infectious Disease"/>
            <person name="Wu L."/>
            <person name="Ma J."/>
        </authorList>
    </citation>
    <scope>NUCLEOTIDE SEQUENCE [LARGE SCALE GENOMIC DNA]</scope>
    <source>
        <strain evidence="2 3">JCM 15591</strain>
    </source>
</reference>
<accession>A0ABN2L3Q4</accession>
<dbReference type="PANTHER" id="PTHR43236">
    <property type="entry name" value="ANTITOXIN HIGA1"/>
    <property type="match status" value="1"/>
</dbReference>